<organism evidence="1 2">
    <name type="scientific">Perkinsus olseni</name>
    <name type="common">Perkinsus atlanticus</name>
    <dbReference type="NCBI Taxonomy" id="32597"/>
    <lineage>
        <taxon>Eukaryota</taxon>
        <taxon>Sar</taxon>
        <taxon>Alveolata</taxon>
        <taxon>Perkinsozoa</taxon>
        <taxon>Perkinsea</taxon>
        <taxon>Perkinsida</taxon>
        <taxon>Perkinsidae</taxon>
        <taxon>Perkinsus</taxon>
    </lineage>
</organism>
<sequence>MTTTASKCRMSSLHIACIAGAKEVDEELLTDGVDVSAVMTATMWGRRDLLRKLLEANPEALSGDCSLLHIAAHHCQLETLTWLVEEGGFREQLASLDSKGRTPLKVVEERREGRFLREETIAYLREVESTETKTKNAKKKK</sequence>
<accession>A0A7J6TKU0</accession>
<name>A0A7J6TKU0_PEROL</name>
<evidence type="ECO:0000313" key="1">
    <source>
        <dbReference type="EMBL" id="KAF4745272.1"/>
    </source>
</evidence>
<gene>
    <name evidence="1" type="ORF">FOZ63_002405</name>
</gene>
<proteinExistence type="predicted"/>
<comment type="caution">
    <text evidence="1">The sequence shown here is derived from an EMBL/GenBank/DDBJ whole genome shotgun (WGS) entry which is preliminary data.</text>
</comment>
<dbReference type="SUPFAM" id="SSF48403">
    <property type="entry name" value="Ankyrin repeat"/>
    <property type="match status" value="1"/>
</dbReference>
<reference evidence="1 2" key="1">
    <citation type="submission" date="2020-04" db="EMBL/GenBank/DDBJ databases">
        <title>Perkinsus olseni comparative genomics.</title>
        <authorList>
            <person name="Bogema D.R."/>
        </authorList>
    </citation>
    <scope>NUCLEOTIDE SEQUENCE [LARGE SCALE GENOMIC DNA]</scope>
    <source>
        <strain evidence="1 2">ATCC PRA-207</strain>
    </source>
</reference>
<dbReference type="EMBL" id="JABANO010010374">
    <property type="protein sequence ID" value="KAF4745272.1"/>
    <property type="molecule type" value="Genomic_DNA"/>
</dbReference>
<evidence type="ECO:0000313" key="2">
    <source>
        <dbReference type="Proteomes" id="UP000553632"/>
    </source>
</evidence>
<keyword evidence="2" id="KW-1185">Reference proteome</keyword>
<dbReference type="AlphaFoldDB" id="A0A7J6TKU0"/>
<dbReference type="InterPro" id="IPR036770">
    <property type="entry name" value="Ankyrin_rpt-contain_sf"/>
</dbReference>
<dbReference type="Proteomes" id="UP000553632">
    <property type="component" value="Unassembled WGS sequence"/>
</dbReference>
<dbReference type="Gene3D" id="1.25.40.20">
    <property type="entry name" value="Ankyrin repeat-containing domain"/>
    <property type="match status" value="1"/>
</dbReference>
<protein>
    <submittedName>
        <fullName evidence="1">Uncharacterized protein</fullName>
    </submittedName>
</protein>